<dbReference type="AlphaFoldDB" id="A0A9J6DPB0"/>
<feature type="compositionally biased region" description="Basic residues" evidence="1">
    <location>
        <begin position="306"/>
        <end position="321"/>
    </location>
</feature>
<sequence length="410" mass="46259">MYTLRESSRGNRNVSLWQLALNNEAASTVYVRLNAKQREWIVCVPIVPVSLRQADGSPDHTVCMVHAQCTIRAPWYGTDLLRKPPPPHIICRHRVILREAVPRERSLETLCPHHQQQQPAERETLFFRHGRRPTGLLIGCHDGACGFAQARREPLQFDAPRRPPMIAVRPVTAAALLGEHASPSTSLHPRYRTDLVAQPMKTSSRGGGSSSHRHRRKRRPASGLARLVPPLSSLSLSLESHGGDDAEAAFLSAPQHLRCACSCLSVFRSIGSLPPRRASSPFSPLISPFWGCNRRHIRATKADRARQRRTRKRPDKAKKKRDKVECSRICDARTAERTKERRSEQRFGYRALEPRQRKRRRDRRWTRRLGKPICGATLPRASGVGTATNPIVHGVSNRTQPERIAAQIPL</sequence>
<keyword evidence="3" id="KW-1185">Reference proteome</keyword>
<dbReference type="Proteomes" id="UP000821866">
    <property type="component" value="Chromosome 6"/>
</dbReference>
<feature type="compositionally biased region" description="Basic residues" evidence="1">
    <location>
        <begin position="356"/>
        <end position="368"/>
    </location>
</feature>
<protein>
    <submittedName>
        <fullName evidence="2">Uncharacterized protein</fullName>
    </submittedName>
</protein>
<feature type="compositionally biased region" description="Basic residues" evidence="1">
    <location>
        <begin position="211"/>
        <end position="220"/>
    </location>
</feature>
<reference evidence="2" key="1">
    <citation type="journal article" date="2020" name="Cell">
        <title>Large-Scale Comparative Analyses of Tick Genomes Elucidate Their Genetic Diversity and Vector Capacities.</title>
        <authorList>
            <consortium name="Tick Genome and Microbiome Consortium (TIGMIC)"/>
            <person name="Jia N."/>
            <person name="Wang J."/>
            <person name="Shi W."/>
            <person name="Du L."/>
            <person name="Sun Y."/>
            <person name="Zhan W."/>
            <person name="Jiang J.F."/>
            <person name="Wang Q."/>
            <person name="Zhang B."/>
            <person name="Ji P."/>
            <person name="Bell-Sakyi L."/>
            <person name="Cui X.M."/>
            <person name="Yuan T.T."/>
            <person name="Jiang B.G."/>
            <person name="Yang W.F."/>
            <person name="Lam T.T."/>
            <person name="Chang Q.C."/>
            <person name="Ding S.J."/>
            <person name="Wang X.J."/>
            <person name="Zhu J.G."/>
            <person name="Ruan X.D."/>
            <person name="Zhao L."/>
            <person name="Wei J.T."/>
            <person name="Ye R.Z."/>
            <person name="Que T.C."/>
            <person name="Du C.H."/>
            <person name="Zhou Y.H."/>
            <person name="Cheng J.X."/>
            <person name="Dai P.F."/>
            <person name="Guo W.B."/>
            <person name="Han X.H."/>
            <person name="Huang E.J."/>
            <person name="Li L.F."/>
            <person name="Wei W."/>
            <person name="Gao Y.C."/>
            <person name="Liu J.Z."/>
            <person name="Shao H.Z."/>
            <person name="Wang X."/>
            <person name="Wang C.C."/>
            <person name="Yang T.C."/>
            <person name="Huo Q.B."/>
            <person name="Li W."/>
            <person name="Chen H.Y."/>
            <person name="Chen S.E."/>
            <person name="Zhou L.G."/>
            <person name="Ni X.B."/>
            <person name="Tian J.H."/>
            <person name="Sheng Y."/>
            <person name="Liu T."/>
            <person name="Pan Y.S."/>
            <person name="Xia L.Y."/>
            <person name="Li J."/>
            <person name="Zhao F."/>
            <person name="Cao W.C."/>
        </authorList>
    </citation>
    <scope>NUCLEOTIDE SEQUENCE</scope>
    <source>
        <strain evidence="2">Rmic-2018</strain>
    </source>
</reference>
<reference evidence="2" key="2">
    <citation type="submission" date="2021-09" db="EMBL/GenBank/DDBJ databases">
        <authorList>
            <person name="Jia N."/>
            <person name="Wang J."/>
            <person name="Shi W."/>
            <person name="Du L."/>
            <person name="Sun Y."/>
            <person name="Zhan W."/>
            <person name="Jiang J."/>
            <person name="Wang Q."/>
            <person name="Zhang B."/>
            <person name="Ji P."/>
            <person name="Sakyi L.B."/>
            <person name="Cui X."/>
            <person name="Yuan T."/>
            <person name="Jiang B."/>
            <person name="Yang W."/>
            <person name="Lam T.T.-Y."/>
            <person name="Chang Q."/>
            <person name="Ding S."/>
            <person name="Wang X."/>
            <person name="Zhu J."/>
            <person name="Ruan X."/>
            <person name="Zhao L."/>
            <person name="Wei J."/>
            <person name="Que T."/>
            <person name="Du C."/>
            <person name="Cheng J."/>
            <person name="Dai P."/>
            <person name="Han X."/>
            <person name="Huang E."/>
            <person name="Gao Y."/>
            <person name="Liu J."/>
            <person name="Shao H."/>
            <person name="Ye R."/>
            <person name="Li L."/>
            <person name="Wei W."/>
            <person name="Wang X."/>
            <person name="Wang C."/>
            <person name="Huo Q."/>
            <person name="Li W."/>
            <person name="Guo W."/>
            <person name="Chen H."/>
            <person name="Chen S."/>
            <person name="Zhou L."/>
            <person name="Zhou L."/>
            <person name="Ni X."/>
            <person name="Tian J."/>
            <person name="Zhou Y."/>
            <person name="Sheng Y."/>
            <person name="Liu T."/>
            <person name="Pan Y."/>
            <person name="Xia L."/>
            <person name="Li J."/>
            <person name="Zhao F."/>
            <person name="Cao W."/>
        </authorList>
    </citation>
    <scope>NUCLEOTIDE SEQUENCE</scope>
    <source>
        <strain evidence="2">Rmic-2018</strain>
        <tissue evidence="2">Larvae</tissue>
    </source>
</reference>
<evidence type="ECO:0000313" key="2">
    <source>
        <dbReference type="EMBL" id="KAH8024101.1"/>
    </source>
</evidence>
<feature type="compositionally biased region" description="Basic and acidic residues" evidence="1">
    <location>
        <begin position="322"/>
        <end position="355"/>
    </location>
</feature>
<proteinExistence type="predicted"/>
<dbReference type="EMBL" id="JABSTU010000008">
    <property type="protein sequence ID" value="KAH8024101.1"/>
    <property type="molecule type" value="Genomic_DNA"/>
</dbReference>
<name>A0A9J6DPB0_RHIMP</name>
<accession>A0A9J6DPB0</accession>
<feature type="region of interest" description="Disordered" evidence="1">
    <location>
        <begin position="180"/>
        <end position="226"/>
    </location>
</feature>
<evidence type="ECO:0000256" key="1">
    <source>
        <dbReference type="SAM" id="MobiDB-lite"/>
    </source>
</evidence>
<organism evidence="2 3">
    <name type="scientific">Rhipicephalus microplus</name>
    <name type="common">Cattle tick</name>
    <name type="synonym">Boophilus microplus</name>
    <dbReference type="NCBI Taxonomy" id="6941"/>
    <lineage>
        <taxon>Eukaryota</taxon>
        <taxon>Metazoa</taxon>
        <taxon>Ecdysozoa</taxon>
        <taxon>Arthropoda</taxon>
        <taxon>Chelicerata</taxon>
        <taxon>Arachnida</taxon>
        <taxon>Acari</taxon>
        <taxon>Parasitiformes</taxon>
        <taxon>Ixodida</taxon>
        <taxon>Ixodoidea</taxon>
        <taxon>Ixodidae</taxon>
        <taxon>Rhipicephalinae</taxon>
        <taxon>Rhipicephalus</taxon>
        <taxon>Boophilus</taxon>
    </lineage>
</organism>
<feature type="region of interest" description="Disordered" evidence="1">
    <location>
        <begin position="301"/>
        <end position="368"/>
    </location>
</feature>
<evidence type="ECO:0000313" key="3">
    <source>
        <dbReference type="Proteomes" id="UP000821866"/>
    </source>
</evidence>
<gene>
    <name evidence="2" type="ORF">HPB51_021722</name>
</gene>
<comment type="caution">
    <text evidence="2">The sequence shown here is derived from an EMBL/GenBank/DDBJ whole genome shotgun (WGS) entry which is preliminary data.</text>
</comment>